<keyword evidence="2" id="KW-0378">Hydrolase</keyword>
<dbReference type="Pfam" id="PF04307">
    <property type="entry name" value="YdjM"/>
    <property type="match status" value="1"/>
</dbReference>
<feature type="transmembrane region" description="Helical" evidence="1">
    <location>
        <begin position="80"/>
        <end position="97"/>
    </location>
</feature>
<organism evidence="2 3">
    <name type="scientific">Anaerotruncus colihominis</name>
    <dbReference type="NCBI Taxonomy" id="169435"/>
    <lineage>
        <taxon>Bacteria</taxon>
        <taxon>Bacillati</taxon>
        <taxon>Bacillota</taxon>
        <taxon>Clostridia</taxon>
        <taxon>Eubacteriales</taxon>
        <taxon>Oscillospiraceae</taxon>
        <taxon>Anaerotruncus</taxon>
    </lineage>
</organism>
<keyword evidence="1" id="KW-1133">Transmembrane helix</keyword>
<dbReference type="InterPro" id="IPR007404">
    <property type="entry name" value="YdjM-like"/>
</dbReference>
<comment type="caution">
    <text evidence="2">The sequence shown here is derived from an EMBL/GenBank/DDBJ whole genome shotgun (WGS) entry which is preliminary data.</text>
</comment>
<evidence type="ECO:0000313" key="2">
    <source>
        <dbReference type="EMBL" id="NBH61793.1"/>
    </source>
</evidence>
<accession>A0A845QM36</accession>
<dbReference type="Proteomes" id="UP000446866">
    <property type="component" value="Unassembled WGS sequence"/>
</dbReference>
<evidence type="ECO:0000313" key="3">
    <source>
        <dbReference type="Proteomes" id="UP000446866"/>
    </source>
</evidence>
<dbReference type="PANTHER" id="PTHR35531:SF1">
    <property type="entry name" value="INNER MEMBRANE PROTEIN YBCI-RELATED"/>
    <property type="match status" value="1"/>
</dbReference>
<proteinExistence type="predicted"/>
<dbReference type="AlphaFoldDB" id="A0A845QM36"/>
<gene>
    <name evidence="2" type="ORF">D0435_09025</name>
</gene>
<name>A0A845QM36_9FIRM</name>
<keyword evidence="1" id="KW-0472">Membrane</keyword>
<evidence type="ECO:0000256" key="1">
    <source>
        <dbReference type="SAM" id="Phobius"/>
    </source>
</evidence>
<dbReference type="GO" id="GO:0016787">
    <property type="term" value="F:hydrolase activity"/>
    <property type="evidence" value="ECO:0007669"/>
    <property type="project" value="UniProtKB-KW"/>
</dbReference>
<keyword evidence="3" id="KW-1185">Reference proteome</keyword>
<dbReference type="PANTHER" id="PTHR35531">
    <property type="entry name" value="INNER MEMBRANE PROTEIN YBCI-RELATED"/>
    <property type="match status" value="1"/>
</dbReference>
<dbReference type="EMBL" id="QXWK01000015">
    <property type="protein sequence ID" value="NBH61793.1"/>
    <property type="molecule type" value="Genomic_DNA"/>
</dbReference>
<protein>
    <submittedName>
        <fullName evidence="2">Metal-dependent hydrolase</fullName>
    </submittedName>
</protein>
<reference evidence="2 3" key="1">
    <citation type="submission" date="2018-08" db="EMBL/GenBank/DDBJ databases">
        <title>Murine metabolic-syndrome-specific gut microbial biobank.</title>
        <authorList>
            <person name="Liu C."/>
        </authorList>
    </citation>
    <scope>NUCLEOTIDE SEQUENCE [LARGE SCALE GENOMIC DNA]</scope>
    <source>
        <strain evidence="2 3">28</strain>
    </source>
</reference>
<keyword evidence="1" id="KW-0812">Transmembrane</keyword>
<feature type="transmembrane region" description="Helical" evidence="1">
    <location>
        <begin position="103"/>
        <end position="122"/>
    </location>
</feature>
<sequence length="178" mass="18687">MTYLTHALGGALAGTAVIAILNPGDKVAAAAIMSGAVIGSLLPDIDHTRSKVSRSSAAAKITSYAVSAVTKHRGFFHTPLFVLILALALGTVINILPNDDFVLAAWSLYFGLLPGMLSHLLLDTCNPGGIMWLYPVSNKKLSILPIKTGSLGEIAVAIILAVLLAGWYGIDIMSILHR</sequence>
<dbReference type="RefSeq" id="WP_160202076.1">
    <property type="nucleotide sequence ID" value="NZ_QXWK01000015.1"/>
</dbReference>
<feature type="transmembrane region" description="Helical" evidence="1">
    <location>
        <begin position="150"/>
        <end position="170"/>
    </location>
</feature>